<name>A0A5C7B262_9FLAO</name>
<dbReference type="OrthoDB" id="1452502at2"/>
<keyword evidence="2" id="KW-1185">Reference proteome</keyword>
<evidence type="ECO:0000313" key="2">
    <source>
        <dbReference type="Proteomes" id="UP000321790"/>
    </source>
</evidence>
<dbReference type="AlphaFoldDB" id="A0A5C7B262"/>
<organism evidence="1 2">
    <name type="scientific">Seonamhaeicola algicola</name>
    <dbReference type="NCBI Taxonomy" id="1719036"/>
    <lineage>
        <taxon>Bacteria</taxon>
        <taxon>Pseudomonadati</taxon>
        <taxon>Bacteroidota</taxon>
        <taxon>Flavobacteriia</taxon>
        <taxon>Flavobacteriales</taxon>
        <taxon>Flavobacteriaceae</taxon>
    </lineage>
</organism>
<gene>
    <name evidence="1" type="ORF">FUA26_07660</name>
</gene>
<proteinExistence type="predicted"/>
<reference evidence="2" key="1">
    <citation type="submission" date="2019-08" db="EMBL/GenBank/DDBJ databases">
        <title>Seonamhaeicola sediminis sp. nov., isolated from marine sediment.</title>
        <authorList>
            <person name="Cao W.R."/>
        </authorList>
    </citation>
    <scope>NUCLEOTIDE SEQUENCE [LARGE SCALE GENOMIC DNA]</scope>
    <source>
        <strain evidence="2">Gy8</strain>
    </source>
</reference>
<evidence type="ECO:0000313" key="1">
    <source>
        <dbReference type="EMBL" id="TXE11932.1"/>
    </source>
</evidence>
<accession>A0A5C7B262</accession>
<dbReference type="RefSeq" id="WP_147133905.1">
    <property type="nucleotide sequence ID" value="NZ_VOSC01000019.1"/>
</dbReference>
<comment type="caution">
    <text evidence="1">The sequence shown here is derived from an EMBL/GenBank/DDBJ whole genome shotgun (WGS) entry which is preliminary data.</text>
</comment>
<dbReference type="EMBL" id="VOSC01000019">
    <property type="protein sequence ID" value="TXE11932.1"/>
    <property type="molecule type" value="Genomic_DNA"/>
</dbReference>
<protein>
    <submittedName>
        <fullName evidence="1">Uncharacterized protein</fullName>
    </submittedName>
</protein>
<sequence length="102" mass="11358">MEIITKHNRKIALCLMALFLSLKVLGLHVLSHSCDDDKDLNCVVCDVVISEGVKPLLAPQETNYTFEITVFSIEKQLPIASVINIIKAIETNQLFSRPPPIV</sequence>
<dbReference type="Proteomes" id="UP000321790">
    <property type="component" value="Unassembled WGS sequence"/>
</dbReference>